<sequence length="380" mass="40489">VATDDDVFAAATTGFDVTTQWPLRVILRDSSTDGSTFFIPEADATKERGSRGVRRPESHDAPTPAGDYLLAVVAHHIGLDGESMLPLVTDLVLAYSARAQGDSPSWAPLPVQFADFAIWQHEVLGSAGDAESVIGRQLGYWKDRLAGLPDVLDLPADRPRPLVASYAGADFGFDVPDQVSARIAELARSQGVTEFMVVHAALSVLLARLTATQDIAVSTPVAGRGQAVLDPLVGMFVNTLVLRAGVESSMSFRELLEQVRVGDLDAFAHADVPFESVVEAVDPVRSEAFAPLAQVMLSFNPGASVAEARAEVGDLKITPISLDEVPAQVDLSVVVSSGGADRPWSGVLRYATDLFDEQSMAVLADRFVRLLDVLTAEPDV</sequence>
<evidence type="ECO:0000313" key="3">
    <source>
        <dbReference type="Proteomes" id="UP000006023"/>
    </source>
</evidence>
<name>G7GNI7_9ACTN</name>
<evidence type="ECO:0000313" key="2">
    <source>
        <dbReference type="EMBL" id="GAB05162.2"/>
    </source>
</evidence>
<comment type="caution">
    <text evidence="2">The sequence shown here is derived from an EMBL/GenBank/DDBJ whole genome shotgun (WGS) entry which is preliminary data.</text>
</comment>
<dbReference type="InterPro" id="IPR001242">
    <property type="entry name" value="Condensation_dom"/>
</dbReference>
<dbReference type="Proteomes" id="UP000006023">
    <property type="component" value="Unassembled WGS sequence"/>
</dbReference>
<dbReference type="GO" id="GO:0008610">
    <property type="term" value="P:lipid biosynthetic process"/>
    <property type="evidence" value="ECO:0007669"/>
    <property type="project" value="UniProtKB-ARBA"/>
</dbReference>
<organism evidence="2 3">
    <name type="scientific">Gordonia amarae NBRC 15530</name>
    <dbReference type="NCBI Taxonomy" id="1075090"/>
    <lineage>
        <taxon>Bacteria</taxon>
        <taxon>Bacillati</taxon>
        <taxon>Actinomycetota</taxon>
        <taxon>Actinomycetes</taxon>
        <taxon>Mycobacteriales</taxon>
        <taxon>Gordoniaceae</taxon>
        <taxon>Gordonia</taxon>
    </lineage>
</organism>
<dbReference type="SUPFAM" id="SSF52777">
    <property type="entry name" value="CoA-dependent acyltransferases"/>
    <property type="match status" value="2"/>
</dbReference>
<accession>G7GNI7</accession>
<feature type="non-terminal residue" evidence="2">
    <location>
        <position position="380"/>
    </location>
</feature>
<dbReference type="EMBL" id="BAED01000031">
    <property type="protein sequence ID" value="GAB05162.2"/>
    <property type="molecule type" value="Genomic_DNA"/>
</dbReference>
<dbReference type="PANTHER" id="PTHR45398">
    <property type="match status" value="1"/>
</dbReference>
<dbReference type="Gene3D" id="3.30.559.30">
    <property type="entry name" value="Nonribosomal peptide synthetase, condensation domain"/>
    <property type="match status" value="1"/>
</dbReference>
<dbReference type="eggNOG" id="COG1020">
    <property type="taxonomic scope" value="Bacteria"/>
</dbReference>
<dbReference type="STRING" id="1075090.GOAMR_31_00015"/>
<feature type="non-terminal residue" evidence="2">
    <location>
        <position position="1"/>
    </location>
</feature>
<dbReference type="Gene3D" id="3.30.559.10">
    <property type="entry name" value="Chloramphenicol acetyltransferase-like domain"/>
    <property type="match status" value="1"/>
</dbReference>
<reference evidence="2 3" key="1">
    <citation type="submission" date="2011-11" db="EMBL/GenBank/DDBJ databases">
        <title>Whole genome shotgun sequence of Gordonia amarae NBRC 15530.</title>
        <authorList>
            <person name="Takarada H."/>
            <person name="Hosoyama A."/>
            <person name="Tsuchikane K."/>
            <person name="Katsumata H."/>
            <person name="Yamazaki S."/>
            <person name="Fujita N."/>
        </authorList>
    </citation>
    <scope>NUCLEOTIDE SEQUENCE [LARGE SCALE GENOMIC DNA]</scope>
    <source>
        <strain evidence="2 3">NBRC 15530</strain>
    </source>
</reference>
<feature type="domain" description="Condensation" evidence="1">
    <location>
        <begin position="68"/>
        <end position="379"/>
    </location>
</feature>
<dbReference type="GO" id="GO:0003824">
    <property type="term" value="F:catalytic activity"/>
    <property type="evidence" value="ECO:0007669"/>
    <property type="project" value="InterPro"/>
</dbReference>
<keyword evidence="3" id="KW-1185">Reference proteome</keyword>
<dbReference type="AlphaFoldDB" id="G7GNI7"/>
<gene>
    <name evidence="2" type="ORF">GOAMR_31_00015</name>
</gene>
<dbReference type="Pfam" id="PF00668">
    <property type="entry name" value="Condensation"/>
    <property type="match status" value="1"/>
</dbReference>
<proteinExistence type="predicted"/>
<evidence type="ECO:0000259" key="1">
    <source>
        <dbReference type="Pfam" id="PF00668"/>
    </source>
</evidence>
<dbReference type="PANTHER" id="PTHR45398:SF1">
    <property type="entry name" value="ENZYME, PUTATIVE (JCVI)-RELATED"/>
    <property type="match status" value="1"/>
</dbReference>
<protein>
    <submittedName>
        <fullName evidence="2">Putative non-ribosomal peptide synthetase</fullName>
    </submittedName>
</protein>
<dbReference type="InterPro" id="IPR023213">
    <property type="entry name" value="CAT-like_dom_sf"/>
</dbReference>
<dbReference type="RefSeq" id="WP_005185678.1">
    <property type="nucleotide sequence ID" value="NZ_BAED01000031.1"/>
</dbReference>